<dbReference type="eggNOG" id="COG0628">
    <property type="taxonomic scope" value="Bacteria"/>
</dbReference>
<feature type="transmembrane region" description="Helical" evidence="6">
    <location>
        <begin position="6"/>
        <end position="27"/>
    </location>
</feature>
<reference evidence="7 8" key="1">
    <citation type="journal article" date="2014" name="Genome Biol. Evol.">
        <title>Extensive gene acquisition in the extremely psychrophilic bacterial species Psychroflexus torquis and the link to sea-ice ecosystem specialism.</title>
        <authorList>
            <person name="Feng S."/>
            <person name="Powell S.M."/>
            <person name="Wilson R."/>
            <person name="Bowman J.P."/>
        </authorList>
    </citation>
    <scope>NUCLEOTIDE SEQUENCE [LARGE SCALE GENOMIC DNA]</scope>
    <source>
        <strain evidence="7 8">ACAM 44</strain>
    </source>
</reference>
<accession>N1WY80</accession>
<dbReference type="AlphaFoldDB" id="N1WY80"/>
<evidence type="ECO:0000313" key="8">
    <source>
        <dbReference type="Proteomes" id="UP000012317"/>
    </source>
</evidence>
<comment type="similarity">
    <text evidence="2">Belongs to the autoinducer-2 exporter (AI-2E) (TC 2.A.86) family.</text>
</comment>
<organism evidence="7 8">
    <name type="scientific">Psychroflexus gondwanensis ACAM 44</name>
    <dbReference type="NCBI Taxonomy" id="1189619"/>
    <lineage>
        <taxon>Bacteria</taxon>
        <taxon>Pseudomonadati</taxon>
        <taxon>Bacteroidota</taxon>
        <taxon>Flavobacteriia</taxon>
        <taxon>Flavobacteriales</taxon>
        <taxon>Flavobacteriaceae</taxon>
        <taxon>Psychroflexus</taxon>
    </lineage>
</organism>
<evidence type="ECO:0000313" key="7">
    <source>
        <dbReference type="EMBL" id="EMY82049.1"/>
    </source>
</evidence>
<feature type="transmembrane region" description="Helical" evidence="6">
    <location>
        <begin position="237"/>
        <end position="259"/>
    </location>
</feature>
<dbReference type="Proteomes" id="UP000012317">
    <property type="component" value="Unassembled WGS sequence"/>
</dbReference>
<sequence>MLLKVTISVFLLVLAGTLIAIFFRGLSNLIQRKTKWKEGLCVAISIIGTLLIVAGLFWLIGAKMQEQMAELMETLPKTIDNAKEKLNSSSIGEKIADTLFSKDSMDKAQAFAGEFFQSTFGVFGDVYVILFIGIFFTISPNTYTKGMVALIPPRGQEKADQVIDKLGEQLLNWLKGKLFSMFIVFVLTAIGLAIIGIPLWLVLAILAGLISFIPNFGPLIAFIPALLVALMQSPQTAALVAGLYILIQFIESNFITTLVQKKLLNMPPALIIIAQLIMGLLTGAWGLVLATPIIVIVIVLVQELYLKNRD</sequence>
<feature type="transmembrane region" description="Helical" evidence="6">
    <location>
        <begin position="271"/>
        <end position="301"/>
    </location>
</feature>
<keyword evidence="4 6" id="KW-1133">Transmembrane helix</keyword>
<gene>
    <name evidence="7" type="ORF">pgond44_02378</name>
</gene>
<name>N1WY80_9FLAO</name>
<evidence type="ECO:0000256" key="2">
    <source>
        <dbReference type="ARBA" id="ARBA00009773"/>
    </source>
</evidence>
<evidence type="ECO:0008006" key="9">
    <source>
        <dbReference type="Google" id="ProtNLM"/>
    </source>
</evidence>
<keyword evidence="5 6" id="KW-0472">Membrane</keyword>
<dbReference type="EMBL" id="APLF01000003">
    <property type="protein sequence ID" value="EMY82049.1"/>
    <property type="molecule type" value="Genomic_DNA"/>
</dbReference>
<dbReference type="PANTHER" id="PTHR21716:SF62">
    <property type="entry name" value="TRANSPORT PROTEIN YDBI-RELATED"/>
    <property type="match status" value="1"/>
</dbReference>
<keyword evidence="3 6" id="KW-0812">Transmembrane</keyword>
<evidence type="ECO:0000256" key="5">
    <source>
        <dbReference type="ARBA" id="ARBA00023136"/>
    </source>
</evidence>
<feature type="transmembrane region" description="Helical" evidence="6">
    <location>
        <begin position="39"/>
        <end position="60"/>
    </location>
</feature>
<dbReference type="PANTHER" id="PTHR21716">
    <property type="entry name" value="TRANSMEMBRANE PROTEIN"/>
    <property type="match status" value="1"/>
</dbReference>
<dbReference type="GO" id="GO:0016020">
    <property type="term" value="C:membrane"/>
    <property type="evidence" value="ECO:0007669"/>
    <property type="project" value="UniProtKB-SubCell"/>
</dbReference>
<dbReference type="GO" id="GO:0055085">
    <property type="term" value="P:transmembrane transport"/>
    <property type="evidence" value="ECO:0007669"/>
    <property type="project" value="TreeGrafter"/>
</dbReference>
<keyword evidence="8" id="KW-1185">Reference proteome</keyword>
<dbReference type="InterPro" id="IPR002549">
    <property type="entry name" value="AI-2E-like"/>
</dbReference>
<evidence type="ECO:0000256" key="4">
    <source>
        <dbReference type="ARBA" id="ARBA00022989"/>
    </source>
</evidence>
<comment type="caution">
    <text evidence="7">The sequence shown here is derived from an EMBL/GenBank/DDBJ whole genome shotgun (WGS) entry which is preliminary data.</text>
</comment>
<protein>
    <recommendedName>
        <fullName evidence="9">AI-2E family transporter</fullName>
    </recommendedName>
</protein>
<proteinExistence type="inferred from homology"/>
<evidence type="ECO:0000256" key="3">
    <source>
        <dbReference type="ARBA" id="ARBA00022692"/>
    </source>
</evidence>
<comment type="subcellular location">
    <subcellularLocation>
        <location evidence="1">Membrane</location>
        <topology evidence="1">Multi-pass membrane protein</topology>
    </subcellularLocation>
</comment>
<feature type="transmembrane region" description="Helical" evidence="6">
    <location>
        <begin position="178"/>
        <end position="203"/>
    </location>
</feature>
<dbReference type="Pfam" id="PF01594">
    <property type="entry name" value="AI-2E_transport"/>
    <property type="match status" value="1"/>
</dbReference>
<feature type="transmembrane region" description="Helical" evidence="6">
    <location>
        <begin position="209"/>
        <end position="230"/>
    </location>
</feature>
<feature type="transmembrane region" description="Helical" evidence="6">
    <location>
        <begin position="115"/>
        <end position="138"/>
    </location>
</feature>
<evidence type="ECO:0000256" key="6">
    <source>
        <dbReference type="SAM" id="Phobius"/>
    </source>
</evidence>
<evidence type="ECO:0000256" key="1">
    <source>
        <dbReference type="ARBA" id="ARBA00004141"/>
    </source>
</evidence>
<dbReference type="PATRIC" id="fig|1189619.4.peg.497"/>